<protein>
    <submittedName>
        <fullName evidence="2">Uncharacterized protein</fullName>
    </submittedName>
</protein>
<proteinExistence type="predicted"/>
<keyword evidence="1" id="KW-0472">Membrane</keyword>
<keyword evidence="1" id="KW-1133">Transmembrane helix</keyword>
<keyword evidence="3" id="KW-1185">Reference proteome</keyword>
<organism evidence="2 3">
    <name type="scientific">Pedobacter terrae</name>
    <dbReference type="NCBI Taxonomy" id="405671"/>
    <lineage>
        <taxon>Bacteria</taxon>
        <taxon>Pseudomonadati</taxon>
        <taxon>Bacteroidota</taxon>
        <taxon>Sphingobacteriia</taxon>
        <taxon>Sphingobacteriales</taxon>
        <taxon>Sphingobacteriaceae</taxon>
        <taxon>Pedobacter</taxon>
    </lineage>
</organism>
<sequence>MDQCYSTGCSELYFYHRKQIDYNANGLDAALILFIGVLLIAVLTVILDYWQRQQFK</sequence>
<feature type="transmembrane region" description="Helical" evidence="1">
    <location>
        <begin position="29"/>
        <end position="50"/>
    </location>
</feature>
<gene>
    <name evidence="2" type="ORF">SAMN05421827_102243</name>
</gene>
<dbReference type="Proteomes" id="UP000199643">
    <property type="component" value="Unassembled WGS sequence"/>
</dbReference>
<reference evidence="3" key="1">
    <citation type="submission" date="2016-10" db="EMBL/GenBank/DDBJ databases">
        <authorList>
            <person name="Varghese N."/>
            <person name="Submissions S."/>
        </authorList>
    </citation>
    <scope>NUCLEOTIDE SEQUENCE [LARGE SCALE GENOMIC DNA]</scope>
    <source>
        <strain evidence="3">DSM 17933</strain>
    </source>
</reference>
<dbReference type="EMBL" id="FNCH01000002">
    <property type="protein sequence ID" value="SDF95688.1"/>
    <property type="molecule type" value="Genomic_DNA"/>
</dbReference>
<dbReference type="AlphaFoldDB" id="A0A1G7QB42"/>
<evidence type="ECO:0000313" key="3">
    <source>
        <dbReference type="Proteomes" id="UP000199643"/>
    </source>
</evidence>
<evidence type="ECO:0000256" key="1">
    <source>
        <dbReference type="SAM" id="Phobius"/>
    </source>
</evidence>
<accession>A0A1G7QB42</accession>
<evidence type="ECO:0000313" key="2">
    <source>
        <dbReference type="EMBL" id="SDF95688.1"/>
    </source>
</evidence>
<keyword evidence="1" id="KW-0812">Transmembrane</keyword>
<name>A0A1G7QB42_9SPHI</name>